<dbReference type="RefSeq" id="WP_139465435.1">
    <property type="nucleotide sequence ID" value="NZ_VDHJ01000005.1"/>
</dbReference>
<comment type="caution">
    <text evidence="8">The sequence shown here is derived from an EMBL/GenBank/DDBJ whole genome shotgun (WGS) entry which is preliminary data.</text>
</comment>
<gene>
    <name evidence="8" type="ORF">FHE74_05165</name>
</gene>
<evidence type="ECO:0000256" key="5">
    <source>
        <dbReference type="ARBA" id="ARBA00022977"/>
    </source>
</evidence>
<evidence type="ECO:0000256" key="3">
    <source>
        <dbReference type="ARBA" id="ARBA00003848"/>
    </source>
</evidence>
<dbReference type="GO" id="GO:0008902">
    <property type="term" value="F:hydroxymethylpyrimidine kinase activity"/>
    <property type="evidence" value="ECO:0007669"/>
    <property type="project" value="UniProtKB-EC"/>
</dbReference>
<comment type="pathway">
    <text evidence="4">Cofactor biosynthesis; thiamine diphosphate biosynthesis; 4-amino-2-methyl-5-diphosphomethylpyrimidine from 5-amino-1-(5-phospho-D-ribosyl)imidazole: step 3/3.</text>
</comment>
<comment type="catalytic activity">
    <reaction evidence="1">
        <text>4-amino-5-hydroxymethyl-2-methylpyrimidine + ATP = 4-amino-2-methyl-5-(phosphooxymethyl)pyrimidine + ADP + H(+)</text>
        <dbReference type="Rhea" id="RHEA:23096"/>
        <dbReference type="ChEBI" id="CHEBI:15378"/>
        <dbReference type="ChEBI" id="CHEBI:16892"/>
        <dbReference type="ChEBI" id="CHEBI:30616"/>
        <dbReference type="ChEBI" id="CHEBI:58354"/>
        <dbReference type="ChEBI" id="CHEBI:456216"/>
        <dbReference type="EC" id="2.7.1.49"/>
    </reaction>
</comment>
<feature type="domain" description="Pyridoxamine kinase/Phosphomethylpyrimidine kinase" evidence="7">
    <location>
        <begin position="12"/>
        <end position="249"/>
    </location>
</feature>
<dbReference type="InterPro" id="IPR013749">
    <property type="entry name" value="PM/HMP-P_kinase-1"/>
</dbReference>
<dbReference type="CDD" id="cd01169">
    <property type="entry name" value="HMPP_kinase"/>
    <property type="match status" value="1"/>
</dbReference>
<dbReference type="InterPro" id="IPR029056">
    <property type="entry name" value="Ribokinase-like"/>
</dbReference>
<keyword evidence="9" id="KW-1185">Reference proteome</keyword>
<evidence type="ECO:0000259" key="6">
    <source>
        <dbReference type="Pfam" id="PF03070"/>
    </source>
</evidence>
<dbReference type="InterPro" id="IPR004305">
    <property type="entry name" value="Thiaminase-2/PQQC"/>
</dbReference>
<evidence type="ECO:0000256" key="1">
    <source>
        <dbReference type="ARBA" id="ARBA00000151"/>
    </source>
</evidence>
<dbReference type="NCBIfam" id="NF011301">
    <property type="entry name" value="PRK14713.1"/>
    <property type="match status" value="1"/>
</dbReference>
<proteinExistence type="predicted"/>
<organism evidence="8 9">
    <name type="scientific">Corynebacterium tapiri</name>
    <dbReference type="NCBI Taxonomy" id="1448266"/>
    <lineage>
        <taxon>Bacteria</taxon>
        <taxon>Bacillati</taxon>
        <taxon>Actinomycetota</taxon>
        <taxon>Actinomycetes</taxon>
        <taxon>Mycobacteriales</taxon>
        <taxon>Corynebacteriaceae</taxon>
        <taxon>Corynebacterium</taxon>
    </lineage>
</organism>
<name>A0A5C4U4K8_9CORY</name>
<comment type="catalytic activity">
    <reaction evidence="2">
        <text>4-amino-2-methyl-5-(phosphooxymethyl)pyrimidine + ATP = 4-amino-2-methyl-5-(diphosphooxymethyl)pyrimidine + ADP</text>
        <dbReference type="Rhea" id="RHEA:19893"/>
        <dbReference type="ChEBI" id="CHEBI:30616"/>
        <dbReference type="ChEBI" id="CHEBI:57841"/>
        <dbReference type="ChEBI" id="CHEBI:58354"/>
        <dbReference type="ChEBI" id="CHEBI:456216"/>
        <dbReference type="EC" id="2.7.4.7"/>
    </reaction>
</comment>
<dbReference type="GO" id="GO:0008972">
    <property type="term" value="F:phosphomethylpyrimidine kinase activity"/>
    <property type="evidence" value="ECO:0007669"/>
    <property type="project" value="UniProtKB-EC"/>
</dbReference>
<dbReference type="UniPathway" id="UPA00060">
    <property type="reaction ID" value="UER00138"/>
</dbReference>
<feature type="domain" description="Thiaminase-2/PQQC" evidence="6">
    <location>
        <begin position="316"/>
        <end position="493"/>
    </location>
</feature>
<evidence type="ECO:0000256" key="2">
    <source>
        <dbReference type="ARBA" id="ARBA00000565"/>
    </source>
</evidence>
<dbReference type="PANTHER" id="PTHR20858:SF17">
    <property type="entry name" value="HYDROXYMETHYLPYRIMIDINE_PHOSPHOMETHYLPYRIMIDINE KINASE THI20-RELATED"/>
    <property type="match status" value="1"/>
</dbReference>
<reference evidence="8 9" key="1">
    <citation type="submission" date="2019-06" db="EMBL/GenBank/DDBJ databases">
        <authorList>
            <person name="Li J."/>
        </authorList>
    </citation>
    <scope>NUCLEOTIDE SEQUENCE [LARGE SCALE GENOMIC DNA]</scope>
    <source>
        <strain evidence="8 9">LMG 28165</strain>
    </source>
</reference>
<dbReference type="Pfam" id="PF03070">
    <property type="entry name" value="TENA_THI-4"/>
    <property type="match status" value="1"/>
</dbReference>
<sequence>MIARVLSIAGTDPSGGAGLHADLKSIAAAGGYGMAAVTSIVSQNTHGVAADILHLDPRVVRDQLDAVATDVKIDAVKLGMLGSVELIEEVSDFLRTVDAVVVLDPVMVASSGDALLGDEARAALVALCEQATVVTPNIPELEILTGSGPITSLTQALEVASHWAVHAGVSVVVKAGHLSGDDAGTYWVDAHGVQARVPARRLHTTNTHGTGCSLSSALATRLVNHSPADALRWATEWVHESIAAGAELKVGTLLDDSPSHGPIDHGRRARMLGIAGHQMPEQPALNCEPLISPAGPGTAAMWSAGEGWLAASMDCEFVRTLADGTLAPEDFTFYLAQDAAYLGEYSLALRTLGERTGDKHWLDCSAEAERECAELHARRLGGRDPVRLSRTNQAYTDFLLARCHADDPLVGMAAVLPCFWLYAELGKRLTPENAGEYADWVSAYRDDSFAEVTGRTLEIVERAWAGAEESVREAATQAFVLACRYEYDFWLQAFQRREP</sequence>
<dbReference type="OrthoDB" id="34166at2"/>
<dbReference type="Proteomes" id="UP000312032">
    <property type="component" value="Unassembled WGS sequence"/>
</dbReference>
<dbReference type="CDD" id="cd19365">
    <property type="entry name" value="TenA_C-like"/>
    <property type="match status" value="1"/>
</dbReference>
<keyword evidence="8" id="KW-0418">Kinase</keyword>
<keyword evidence="8" id="KW-0808">Transferase</keyword>
<dbReference type="PANTHER" id="PTHR20858">
    <property type="entry name" value="PHOSPHOMETHYLPYRIMIDINE KINASE"/>
    <property type="match status" value="1"/>
</dbReference>
<dbReference type="NCBIfam" id="TIGR00097">
    <property type="entry name" value="HMP-P_kinase"/>
    <property type="match status" value="1"/>
</dbReference>
<dbReference type="Gene3D" id="1.20.910.10">
    <property type="entry name" value="Heme oxygenase-like"/>
    <property type="match status" value="1"/>
</dbReference>
<keyword evidence="5" id="KW-0784">Thiamine biosynthesis</keyword>
<dbReference type="AlphaFoldDB" id="A0A5C4U4K8"/>
<dbReference type="InterPro" id="IPR004399">
    <property type="entry name" value="HMP/HMP-P_kinase_dom"/>
</dbReference>
<accession>A0A5C4U4K8</accession>
<evidence type="ECO:0000256" key="4">
    <source>
        <dbReference type="ARBA" id="ARBA00004769"/>
    </source>
</evidence>
<evidence type="ECO:0000259" key="7">
    <source>
        <dbReference type="Pfam" id="PF08543"/>
    </source>
</evidence>
<comment type="function">
    <text evidence="3">Catalyzes the phosphorylation of hydroxymethylpyrimidine phosphate (HMP-P) to HMP-PP, and of HMP to HMP-P.</text>
</comment>
<dbReference type="SUPFAM" id="SSF48613">
    <property type="entry name" value="Heme oxygenase-like"/>
    <property type="match status" value="1"/>
</dbReference>
<dbReference type="Pfam" id="PF08543">
    <property type="entry name" value="Phos_pyr_kin"/>
    <property type="match status" value="1"/>
</dbReference>
<dbReference type="GO" id="GO:0005829">
    <property type="term" value="C:cytosol"/>
    <property type="evidence" value="ECO:0007669"/>
    <property type="project" value="TreeGrafter"/>
</dbReference>
<dbReference type="InterPro" id="IPR016084">
    <property type="entry name" value="Haem_Oase-like_multi-hlx"/>
</dbReference>
<dbReference type="GO" id="GO:0009228">
    <property type="term" value="P:thiamine biosynthetic process"/>
    <property type="evidence" value="ECO:0007669"/>
    <property type="project" value="UniProtKB-KW"/>
</dbReference>
<evidence type="ECO:0000313" key="8">
    <source>
        <dbReference type="EMBL" id="TNL98592.1"/>
    </source>
</evidence>
<protein>
    <submittedName>
        <fullName evidence="8">Bifunctional hydroxymethylpyrimidine kinase/phosphomethylpyrimidine kinase</fullName>
    </submittedName>
</protein>
<dbReference type="EMBL" id="VDHJ01000005">
    <property type="protein sequence ID" value="TNL98592.1"/>
    <property type="molecule type" value="Genomic_DNA"/>
</dbReference>
<evidence type="ECO:0000313" key="9">
    <source>
        <dbReference type="Proteomes" id="UP000312032"/>
    </source>
</evidence>
<dbReference type="Gene3D" id="3.40.1190.20">
    <property type="match status" value="1"/>
</dbReference>
<dbReference type="GO" id="GO:0009229">
    <property type="term" value="P:thiamine diphosphate biosynthetic process"/>
    <property type="evidence" value="ECO:0007669"/>
    <property type="project" value="UniProtKB-UniPathway"/>
</dbReference>
<dbReference type="SUPFAM" id="SSF53613">
    <property type="entry name" value="Ribokinase-like"/>
    <property type="match status" value="1"/>
</dbReference>